<dbReference type="InterPro" id="IPR001497">
    <property type="entry name" value="MethylDNA_cys_MeTrfase_AS"/>
</dbReference>
<evidence type="ECO:0000256" key="7">
    <source>
        <dbReference type="ARBA" id="ARBA00023159"/>
    </source>
</evidence>
<keyword evidence="8" id="KW-0804">Transcription</keyword>
<dbReference type="SMART" id="SM00342">
    <property type="entry name" value="HTH_ARAC"/>
    <property type="match status" value="1"/>
</dbReference>
<comment type="cofactor">
    <cofactor evidence="2">
        <name>Zn(2+)</name>
        <dbReference type="ChEBI" id="CHEBI:29105"/>
    </cofactor>
</comment>
<protein>
    <submittedName>
        <fullName evidence="12">Bifunctional DNA-binding transcriptional regulator/O6-methylguanine-DNA methyltransferase Ada</fullName>
        <ecNumber evidence="12">2.1.1.-</ecNumber>
    </submittedName>
</protein>
<dbReference type="PROSITE" id="PS01124">
    <property type="entry name" value="HTH_ARAC_FAMILY_2"/>
    <property type="match status" value="1"/>
</dbReference>
<dbReference type="InterPro" id="IPR036388">
    <property type="entry name" value="WH-like_DNA-bd_sf"/>
</dbReference>
<keyword evidence="3 12" id="KW-0489">Methyltransferase</keyword>
<dbReference type="Pfam" id="PF02805">
    <property type="entry name" value="Ada_Zn_binding"/>
    <property type="match status" value="1"/>
</dbReference>
<keyword evidence="13" id="KW-1185">Reference proteome</keyword>
<keyword evidence="12" id="KW-0238">DNA-binding</keyword>
<evidence type="ECO:0000256" key="6">
    <source>
        <dbReference type="ARBA" id="ARBA00023015"/>
    </source>
</evidence>
<dbReference type="InterPro" id="IPR036631">
    <property type="entry name" value="MGMT_N_sf"/>
</dbReference>
<proteinExistence type="predicted"/>
<reference evidence="12" key="1">
    <citation type="submission" date="2022-04" db="EMBL/GenBank/DDBJ databases">
        <title>Alcanivorax sp. CY1518 draft genome sequence.</title>
        <authorList>
            <person name="Zhao G."/>
            <person name="An M."/>
        </authorList>
    </citation>
    <scope>NUCLEOTIDE SEQUENCE</scope>
    <source>
        <strain evidence="12">CY1518</strain>
    </source>
</reference>
<dbReference type="PANTHER" id="PTHR10815:SF14">
    <property type="entry name" value="BIFUNCTIONAL TRANSCRIPTIONAL ACTIVATOR_DNA REPAIR ENZYME ADA"/>
    <property type="match status" value="1"/>
</dbReference>
<name>A0ABT0E7R5_9GAMM</name>
<dbReference type="SUPFAM" id="SSF57884">
    <property type="entry name" value="Ada DNA repair protein, N-terminal domain (N-Ada 10)"/>
    <property type="match status" value="1"/>
</dbReference>
<sequence length="355" mass="38236">MTNHSHGASLPAPDHCWQALIDKDARAGFLYAVVSTGIFCRLGCASRRPRRENVRFFATATEALAAGYRPCRRCQPVAATDPHHALVIAACRRIEAGAAADLASLAAQAGLSRYHFQRRFRALTGLSPKGYADACRDQRVRERLAAGDDVTTALYAAGFRSPGRFYHHSQRILGMTPSQFRRGAPDERIRFAIGPSTLGRVLAAASTQGVCAILLGDDDNLLTADLAERFPQAELARDDDALAAQLASVIASVDDPRQAPALPLDIRGTAFQQRVWQALCRIPAGETVSYSEVAQRIGAPGAARAVATACAANPIAVLVPCHRVLRGDGSLSGYRWGLHRKQQLLASEAHQDEPE</sequence>
<dbReference type="Pfam" id="PF01035">
    <property type="entry name" value="DNA_binding_1"/>
    <property type="match status" value="1"/>
</dbReference>
<keyword evidence="5" id="KW-0227">DNA damage</keyword>
<comment type="caution">
    <text evidence="12">The sequence shown here is derived from an EMBL/GenBank/DDBJ whole genome shotgun (WGS) entry which is preliminary data.</text>
</comment>
<dbReference type="RefSeq" id="WP_246951531.1">
    <property type="nucleotide sequence ID" value="NZ_JALKII010000004.1"/>
</dbReference>
<evidence type="ECO:0000313" key="12">
    <source>
        <dbReference type="EMBL" id="MCK0537689.1"/>
    </source>
</evidence>
<dbReference type="SUPFAM" id="SSF53155">
    <property type="entry name" value="Methylated DNA-protein cysteine methyltransferase domain"/>
    <property type="match status" value="1"/>
</dbReference>
<keyword evidence="7" id="KW-0010">Activator</keyword>
<keyword evidence="6" id="KW-0805">Transcription regulation</keyword>
<accession>A0ABT0E7R5</accession>
<evidence type="ECO:0000256" key="2">
    <source>
        <dbReference type="ARBA" id="ARBA00001947"/>
    </source>
</evidence>
<dbReference type="Gene3D" id="3.30.160.70">
    <property type="entry name" value="Methylated DNA-protein cysteine methyltransferase domain"/>
    <property type="match status" value="1"/>
</dbReference>
<comment type="catalytic activity">
    <reaction evidence="1">
        <text>a 4-O-methyl-thymidine in DNA + L-cysteinyl-[protein] = a thymidine in DNA + S-methyl-L-cysteinyl-[protein]</text>
        <dbReference type="Rhea" id="RHEA:53428"/>
        <dbReference type="Rhea" id="RHEA-COMP:10131"/>
        <dbReference type="Rhea" id="RHEA-COMP:10132"/>
        <dbReference type="Rhea" id="RHEA-COMP:13555"/>
        <dbReference type="Rhea" id="RHEA-COMP:13556"/>
        <dbReference type="ChEBI" id="CHEBI:29950"/>
        <dbReference type="ChEBI" id="CHEBI:82612"/>
        <dbReference type="ChEBI" id="CHEBI:137386"/>
        <dbReference type="ChEBI" id="CHEBI:137387"/>
        <dbReference type="EC" id="2.1.1.63"/>
    </reaction>
</comment>
<dbReference type="Pfam" id="PF12833">
    <property type="entry name" value="HTH_18"/>
    <property type="match status" value="1"/>
</dbReference>
<dbReference type="EMBL" id="JALKII010000004">
    <property type="protein sequence ID" value="MCK0537689.1"/>
    <property type="molecule type" value="Genomic_DNA"/>
</dbReference>
<dbReference type="Proteomes" id="UP001165524">
    <property type="component" value="Unassembled WGS sequence"/>
</dbReference>
<evidence type="ECO:0000313" key="13">
    <source>
        <dbReference type="Proteomes" id="UP001165524"/>
    </source>
</evidence>
<gene>
    <name evidence="12" type="primary">ada</name>
    <name evidence="12" type="ORF">MU846_08200</name>
</gene>
<dbReference type="InterPro" id="IPR036217">
    <property type="entry name" value="MethylDNA_cys_MeTrfase_DNAb"/>
</dbReference>
<keyword evidence="4 12" id="KW-0808">Transferase</keyword>
<dbReference type="SUPFAM" id="SSF46767">
    <property type="entry name" value="Methylated DNA-protein cysteine methyltransferase, C-terminal domain"/>
    <property type="match status" value="1"/>
</dbReference>
<evidence type="ECO:0000256" key="8">
    <source>
        <dbReference type="ARBA" id="ARBA00023163"/>
    </source>
</evidence>
<dbReference type="InterPro" id="IPR009057">
    <property type="entry name" value="Homeodomain-like_sf"/>
</dbReference>
<dbReference type="PIRSF" id="PIRSF000409">
    <property type="entry name" value="Ada"/>
    <property type="match status" value="1"/>
</dbReference>
<evidence type="ECO:0000256" key="10">
    <source>
        <dbReference type="ARBA" id="ARBA00049348"/>
    </source>
</evidence>
<evidence type="ECO:0000256" key="4">
    <source>
        <dbReference type="ARBA" id="ARBA00022679"/>
    </source>
</evidence>
<dbReference type="NCBIfam" id="NF011964">
    <property type="entry name" value="PRK15435.1"/>
    <property type="match status" value="1"/>
</dbReference>
<dbReference type="SUPFAM" id="SSF46689">
    <property type="entry name" value="Homeodomain-like"/>
    <property type="match status" value="1"/>
</dbReference>
<dbReference type="CDD" id="cd06445">
    <property type="entry name" value="ATase"/>
    <property type="match status" value="1"/>
</dbReference>
<evidence type="ECO:0000256" key="5">
    <source>
        <dbReference type="ARBA" id="ARBA00022763"/>
    </source>
</evidence>
<dbReference type="Gene3D" id="1.10.10.60">
    <property type="entry name" value="Homeodomain-like"/>
    <property type="match status" value="1"/>
</dbReference>
<dbReference type="InterPro" id="IPR018060">
    <property type="entry name" value="HTH_AraC"/>
</dbReference>
<evidence type="ECO:0000256" key="1">
    <source>
        <dbReference type="ARBA" id="ARBA00001286"/>
    </source>
</evidence>
<dbReference type="Gene3D" id="3.40.10.10">
    <property type="entry name" value="DNA Methylphosphotriester Repair Domain"/>
    <property type="match status" value="1"/>
</dbReference>
<dbReference type="InterPro" id="IPR016221">
    <property type="entry name" value="Bifunct_regulatory_prot_Ada"/>
</dbReference>
<keyword evidence="9" id="KW-0234">DNA repair</keyword>
<feature type="domain" description="HTH araC/xylS-type" evidence="11">
    <location>
        <begin position="84"/>
        <end position="183"/>
    </location>
</feature>
<organism evidence="12 13">
    <name type="scientific">Alcanivorax quisquiliarum</name>
    <dbReference type="NCBI Taxonomy" id="2933565"/>
    <lineage>
        <taxon>Bacteria</taxon>
        <taxon>Pseudomonadati</taxon>
        <taxon>Pseudomonadota</taxon>
        <taxon>Gammaproteobacteria</taxon>
        <taxon>Oceanospirillales</taxon>
        <taxon>Alcanivoracaceae</taxon>
        <taxon>Alcanivorax</taxon>
    </lineage>
</organism>
<dbReference type="PROSITE" id="PS00374">
    <property type="entry name" value="MGMT"/>
    <property type="match status" value="1"/>
</dbReference>
<dbReference type="NCBIfam" id="TIGR00589">
    <property type="entry name" value="ogt"/>
    <property type="match status" value="1"/>
</dbReference>
<dbReference type="InterPro" id="IPR014048">
    <property type="entry name" value="MethylDNA_cys_MeTrfase_DNA-bd"/>
</dbReference>
<dbReference type="EC" id="2.1.1.-" evidence="12"/>
<dbReference type="GO" id="GO:0003677">
    <property type="term" value="F:DNA binding"/>
    <property type="evidence" value="ECO:0007669"/>
    <property type="project" value="UniProtKB-KW"/>
</dbReference>
<dbReference type="Gene3D" id="1.10.10.10">
    <property type="entry name" value="Winged helix-like DNA-binding domain superfamily/Winged helix DNA-binding domain"/>
    <property type="match status" value="1"/>
</dbReference>
<dbReference type="PANTHER" id="PTHR10815">
    <property type="entry name" value="METHYLATED-DNA--PROTEIN-CYSTEINE METHYLTRANSFERASE"/>
    <property type="match status" value="1"/>
</dbReference>
<dbReference type="GO" id="GO:0008168">
    <property type="term" value="F:methyltransferase activity"/>
    <property type="evidence" value="ECO:0007669"/>
    <property type="project" value="UniProtKB-KW"/>
</dbReference>
<evidence type="ECO:0000256" key="3">
    <source>
        <dbReference type="ARBA" id="ARBA00022603"/>
    </source>
</evidence>
<comment type="catalytic activity">
    <reaction evidence="10">
        <text>a 6-O-methyl-2'-deoxyguanosine in DNA + L-cysteinyl-[protein] = S-methyl-L-cysteinyl-[protein] + a 2'-deoxyguanosine in DNA</text>
        <dbReference type="Rhea" id="RHEA:24000"/>
        <dbReference type="Rhea" id="RHEA-COMP:10131"/>
        <dbReference type="Rhea" id="RHEA-COMP:10132"/>
        <dbReference type="Rhea" id="RHEA-COMP:11367"/>
        <dbReference type="Rhea" id="RHEA-COMP:11368"/>
        <dbReference type="ChEBI" id="CHEBI:29950"/>
        <dbReference type="ChEBI" id="CHEBI:82612"/>
        <dbReference type="ChEBI" id="CHEBI:85445"/>
        <dbReference type="ChEBI" id="CHEBI:85448"/>
        <dbReference type="EC" id="2.1.1.63"/>
    </reaction>
</comment>
<evidence type="ECO:0000259" key="11">
    <source>
        <dbReference type="PROSITE" id="PS01124"/>
    </source>
</evidence>
<dbReference type="InterPro" id="IPR004026">
    <property type="entry name" value="Ada_DNA_repair_Zn-bd"/>
</dbReference>
<dbReference type="GO" id="GO:0032259">
    <property type="term" value="P:methylation"/>
    <property type="evidence" value="ECO:0007669"/>
    <property type="project" value="UniProtKB-KW"/>
</dbReference>
<evidence type="ECO:0000256" key="9">
    <source>
        <dbReference type="ARBA" id="ARBA00023204"/>
    </source>
</evidence>
<dbReference type="InterPro" id="IPR035451">
    <property type="entry name" value="Ada-like_dom_sf"/>
</dbReference>